<dbReference type="AlphaFoldDB" id="A0A0K0EXD8"/>
<dbReference type="InterPro" id="IPR002486">
    <property type="entry name" value="Col_cuticle_N"/>
</dbReference>
<evidence type="ECO:0000259" key="4">
    <source>
        <dbReference type="SMART" id="SM01088"/>
    </source>
</evidence>
<dbReference type="STRING" id="75913.A0A0K0EXD8"/>
<feature type="compositionally biased region" description="Basic and acidic residues" evidence="2">
    <location>
        <begin position="196"/>
        <end position="210"/>
    </location>
</feature>
<evidence type="ECO:0000313" key="6">
    <source>
        <dbReference type="WBParaSite" id="SVE_0119200.1"/>
    </source>
</evidence>
<feature type="region of interest" description="Disordered" evidence="2">
    <location>
        <begin position="150"/>
        <end position="217"/>
    </location>
</feature>
<sequence>MEHLKETDQHRQMRRIAFVAIAVSTVAVMASVVTLPMLYNYVQSLQSHLMVETDFCKAKSRDMWLEMTALQIGKGQQNRIKRGWLFGQWIPESGYGGSNPSGTPSGGSENVGPSGGYGATSAPSGYGIPAPVVNAEPAATCCTCHQGPPGPKGEAGPKGPPGERGQSFDGIQGLPGDPGIPGPEGKQGPPGPQGPKGEDGKKGDCTHCPEPRTPPGY</sequence>
<protein>
    <submittedName>
        <fullName evidence="6">Col_cuticle_N domain-containing protein</fullName>
    </submittedName>
</protein>
<dbReference type="WBParaSite" id="SVE_0119200.1">
    <property type="protein sequence ID" value="SVE_0119200.1"/>
    <property type="gene ID" value="SVE_0119200"/>
</dbReference>
<proteinExistence type="predicted"/>
<dbReference type="Pfam" id="PF01391">
    <property type="entry name" value="Collagen"/>
    <property type="match status" value="1"/>
</dbReference>
<evidence type="ECO:0000256" key="2">
    <source>
        <dbReference type="SAM" id="MobiDB-lite"/>
    </source>
</evidence>
<keyword evidence="3" id="KW-0812">Transmembrane</keyword>
<reference evidence="5" key="1">
    <citation type="submission" date="2014-07" db="EMBL/GenBank/DDBJ databases">
        <authorList>
            <person name="Martin A.A"/>
            <person name="De Silva N."/>
        </authorList>
    </citation>
    <scope>NUCLEOTIDE SEQUENCE</scope>
</reference>
<keyword evidence="1" id="KW-0677">Repeat</keyword>
<dbReference type="Pfam" id="PF01484">
    <property type="entry name" value="Col_cuticle_N"/>
    <property type="match status" value="1"/>
</dbReference>
<dbReference type="GO" id="GO:0042302">
    <property type="term" value="F:structural constituent of cuticle"/>
    <property type="evidence" value="ECO:0007669"/>
    <property type="project" value="InterPro"/>
</dbReference>
<feature type="region of interest" description="Disordered" evidence="2">
    <location>
        <begin position="95"/>
        <end position="116"/>
    </location>
</feature>
<evidence type="ECO:0000256" key="3">
    <source>
        <dbReference type="SAM" id="Phobius"/>
    </source>
</evidence>
<dbReference type="PANTHER" id="PTHR24637:SF368">
    <property type="entry name" value="CUTICLE COLLAGEN 36"/>
    <property type="match status" value="1"/>
</dbReference>
<keyword evidence="3" id="KW-1133">Transmembrane helix</keyword>
<keyword evidence="3" id="KW-0472">Membrane</keyword>
<dbReference type="InterPro" id="IPR008160">
    <property type="entry name" value="Collagen"/>
</dbReference>
<evidence type="ECO:0000256" key="1">
    <source>
        <dbReference type="ARBA" id="ARBA00022737"/>
    </source>
</evidence>
<feature type="domain" description="Nematode cuticle collagen N-terminal" evidence="4">
    <location>
        <begin position="15"/>
        <end position="67"/>
    </location>
</feature>
<reference evidence="6" key="2">
    <citation type="submission" date="2015-08" db="UniProtKB">
        <authorList>
            <consortium name="WormBaseParasite"/>
        </authorList>
    </citation>
    <scope>IDENTIFICATION</scope>
</reference>
<keyword evidence="5" id="KW-1185">Reference proteome</keyword>
<organism evidence="5 6">
    <name type="scientific">Strongyloides venezuelensis</name>
    <name type="common">Threadworm</name>
    <dbReference type="NCBI Taxonomy" id="75913"/>
    <lineage>
        <taxon>Eukaryota</taxon>
        <taxon>Metazoa</taxon>
        <taxon>Ecdysozoa</taxon>
        <taxon>Nematoda</taxon>
        <taxon>Chromadorea</taxon>
        <taxon>Rhabditida</taxon>
        <taxon>Tylenchina</taxon>
        <taxon>Panagrolaimomorpha</taxon>
        <taxon>Strongyloidoidea</taxon>
        <taxon>Strongyloididae</taxon>
        <taxon>Strongyloides</taxon>
    </lineage>
</organism>
<feature type="transmembrane region" description="Helical" evidence="3">
    <location>
        <begin position="16"/>
        <end position="39"/>
    </location>
</feature>
<dbReference type="SMART" id="SM01088">
    <property type="entry name" value="Col_cuticle_N"/>
    <property type="match status" value="1"/>
</dbReference>
<evidence type="ECO:0000313" key="5">
    <source>
        <dbReference type="Proteomes" id="UP000035680"/>
    </source>
</evidence>
<accession>A0A0K0EXD8</accession>
<dbReference type="PANTHER" id="PTHR24637">
    <property type="entry name" value="COLLAGEN"/>
    <property type="match status" value="1"/>
</dbReference>
<name>A0A0K0EXD8_STRVS</name>
<dbReference type="Proteomes" id="UP000035680">
    <property type="component" value="Unassembled WGS sequence"/>
</dbReference>